<dbReference type="Pfam" id="PF04883">
    <property type="entry name" value="HK97-gp10_like"/>
    <property type="match status" value="1"/>
</dbReference>
<name>A0AAW5HNE9_PSEPU</name>
<comment type="caution">
    <text evidence="1">The sequence shown here is derived from an EMBL/GenBank/DDBJ whole genome shotgun (WGS) entry which is preliminary data.</text>
</comment>
<dbReference type="RefSeq" id="WP_102885462.1">
    <property type="nucleotide sequence ID" value="NZ_JAMHFX010000188.1"/>
</dbReference>
<accession>A0AAW5HNE9</accession>
<reference evidence="1" key="1">
    <citation type="submission" date="2022-05" db="EMBL/GenBank/DDBJ databases">
        <authorList>
            <person name="Yi M."/>
        </authorList>
    </citation>
    <scope>NUCLEOTIDE SEQUENCE</scope>
    <source>
        <strain evidence="1">DS2</strain>
    </source>
</reference>
<proteinExistence type="predicted"/>
<sequence length="161" mass="17491">MADSVEFSITGLDSLLGKLESVSYDVRRKGGRAALRKAAQVVMQKAKDGAERIDDKATGRSISDNIALRWNGKLFKQTGNLGFRIGVLHGAVLKDGGDLSPNSPTPHWRLIEFGTENMSAVPFMRPALANSISEATNTFVSEYEKAIDRAIRRAAKKAATK</sequence>
<gene>
    <name evidence="1" type="ORF">M8C81_16700</name>
</gene>
<dbReference type="NCBIfam" id="TIGR01725">
    <property type="entry name" value="phge_HK97_gp10"/>
    <property type="match status" value="1"/>
</dbReference>
<dbReference type="AlphaFoldDB" id="A0AAW5HNE9"/>
<dbReference type="EMBL" id="JAMHFX010000188">
    <property type="protein sequence ID" value="MCO1622242.1"/>
    <property type="molecule type" value="Genomic_DNA"/>
</dbReference>
<evidence type="ECO:0000313" key="2">
    <source>
        <dbReference type="Proteomes" id="UP001202943"/>
    </source>
</evidence>
<evidence type="ECO:0000313" key="1">
    <source>
        <dbReference type="EMBL" id="MCO1622242.1"/>
    </source>
</evidence>
<dbReference type="Proteomes" id="UP001202943">
    <property type="component" value="Unassembled WGS sequence"/>
</dbReference>
<protein>
    <submittedName>
        <fullName evidence="1">HK97 gp10 family phage protein</fullName>
    </submittedName>
</protein>
<reference evidence="1" key="2">
    <citation type="submission" date="2023-08" db="EMBL/GenBank/DDBJ databases">
        <title>Isolation, Identification, Denitrification Characteristics of A Highly Efficient Aerobic Denitrifying Bacterial Strain DS2.</title>
        <authorList>
            <person name="Wang H."/>
        </authorList>
    </citation>
    <scope>NUCLEOTIDE SEQUENCE</scope>
    <source>
        <strain evidence="1">DS2</strain>
    </source>
</reference>
<dbReference type="InterPro" id="IPR010064">
    <property type="entry name" value="HK97-gp10_tail"/>
</dbReference>
<organism evidence="1 2">
    <name type="scientific">Pseudomonas putida</name>
    <name type="common">Arthrobacter siderocapsulatus</name>
    <dbReference type="NCBI Taxonomy" id="303"/>
    <lineage>
        <taxon>Bacteria</taxon>
        <taxon>Pseudomonadati</taxon>
        <taxon>Pseudomonadota</taxon>
        <taxon>Gammaproteobacteria</taxon>
        <taxon>Pseudomonadales</taxon>
        <taxon>Pseudomonadaceae</taxon>
        <taxon>Pseudomonas</taxon>
    </lineage>
</organism>